<protein>
    <submittedName>
        <fullName evidence="1">Uncharacterized protein</fullName>
    </submittedName>
</protein>
<sequence length="82" mass="9028">MKNLPRRLAMRTLAALDLHCARCDSIGEHRLDKHLGRAGAPASPIVRARQYVLVCAACGVAQELTEQQKRSVLHYTAHPLTA</sequence>
<evidence type="ECO:0000313" key="1">
    <source>
        <dbReference type="EMBL" id="SDQ83222.1"/>
    </source>
</evidence>
<gene>
    <name evidence="1" type="ORF">SAMN04489742_2744</name>
</gene>
<dbReference type="AlphaFoldDB" id="A0A1H1E376"/>
<dbReference type="STRING" id="37928.SAMN04489742_2744"/>
<evidence type="ECO:0000313" key="2">
    <source>
        <dbReference type="Proteomes" id="UP000181917"/>
    </source>
</evidence>
<keyword evidence="2" id="KW-1185">Reference proteome</keyword>
<dbReference type="OrthoDB" id="9874893at2"/>
<reference evidence="1 2" key="1">
    <citation type="submission" date="2016-10" db="EMBL/GenBank/DDBJ databases">
        <authorList>
            <person name="de Groot N.N."/>
        </authorList>
    </citation>
    <scope>NUCLEOTIDE SEQUENCE [LARGE SCALE GENOMIC DNA]</scope>
    <source>
        <strain evidence="1 2">DSM 20117</strain>
    </source>
</reference>
<accession>A0A1H1E376</accession>
<organism evidence="1 2">
    <name type="scientific">Crystallibacter crystallopoietes</name>
    <dbReference type="NCBI Taxonomy" id="37928"/>
    <lineage>
        <taxon>Bacteria</taxon>
        <taxon>Bacillati</taxon>
        <taxon>Actinomycetota</taxon>
        <taxon>Actinomycetes</taxon>
        <taxon>Micrococcales</taxon>
        <taxon>Micrococcaceae</taxon>
        <taxon>Crystallibacter</taxon>
    </lineage>
</organism>
<proteinExistence type="predicted"/>
<name>A0A1H1E376_9MICC</name>
<dbReference type="RefSeq" id="WP_074700931.1">
    <property type="nucleotide sequence ID" value="NZ_CP018863.1"/>
</dbReference>
<dbReference type="EMBL" id="FNKH01000002">
    <property type="protein sequence ID" value="SDQ83222.1"/>
    <property type="molecule type" value="Genomic_DNA"/>
</dbReference>
<dbReference type="KEGG" id="acry:AC20117_03725"/>
<dbReference type="Proteomes" id="UP000181917">
    <property type="component" value="Unassembled WGS sequence"/>
</dbReference>